<gene>
    <name evidence="1" type="ORF">SteCoe_22040</name>
</gene>
<organism evidence="1 2">
    <name type="scientific">Stentor coeruleus</name>
    <dbReference type="NCBI Taxonomy" id="5963"/>
    <lineage>
        <taxon>Eukaryota</taxon>
        <taxon>Sar</taxon>
        <taxon>Alveolata</taxon>
        <taxon>Ciliophora</taxon>
        <taxon>Postciliodesmatophora</taxon>
        <taxon>Heterotrichea</taxon>
        <taxon>Heterotrichida</taxon>
        <taxon>Stentoridae</taxon>
        <taxon>Stentor</taxon>
    </lineage>
</organism>
<reference evidence="1 2" key="1">
    <citation type="submission" date="2016-11" db="EMBL/GenBank/DDBJ databases">
        <title>The macronuclear genome of Stentor coeruleus: a giant cell with tiny introns.</title>
        <authorList>
            <person name="Slabodnick M."/>
            <person name="Ruby J.G."/>
            <person name="Reiff S.B."/>
            <person name="Swart E.C."/>
            <person name="Gosai S."/>
            <person name="Prabakaran S."/>
            <person name="Witkowska E."/>
            <person name="Larue G.E."/>
            <person name="Fisher S."/>
            <person name="Freeman R.M."/>
            <person name="Gunawardena J."/>
            <person name="Chu W."/>
            <person name="Stover N.A."/>
            <person name="Gregory B.D."/>
            <person name="Nowacki M."/>
            <person name="Derisi J."/>
            <person name="Roy S.W."/>
            <person name="Marshall W.F."/>
            <person name="Sood P."/>
        </authorList>
    </citation>
    <scope>NUCLEOTIDE SEQUENCE [LARGE SCALE GENOMIC DNA]</scope>
    <source>
        <strain evidence="1">WM001</strain>
    </source>
</reference>
<comment type="caution">
    <text evidence="1">The sequence shown here is derived from an EMBL/GenBank/DDBJ whole genome shotgun (WGS) entry which is preliminary data.</text>
</comment>
<proteinExistence type="predicted"/>
<dbReference type="EMBL" id="MPUH01000534">
    <property type="protein sequence ID" value="OMJ78194.1"/>
    <property type="molecule type" value="Genomic_DNA"/>
</dbReference>
<accession>A0A1R2BNA0</accession>
<sequence length="234" mass="26901">MSSKHRRMPSALPLISRTVSEELPTISLASITGFDPSLTQILNQQDKNNLKPISKTIPNSVKNQGQKFSHNYNISSNNDQYNFLSNSTENPIKETTQLNKHNENHENLYKKDKIQEPPISELDKGMNLIIKSREIFQNKLELLRKDIKHQLLYVFSQTEQIIQKNSPSKNLMYIKIEASNIDTERRIDSIRCSGDTIEGPGSTYYIDDLSLVKFDISAENYEKKPKKVKFKGLN</sequence>
<evidence type="ECO:0000313" key="1">
    <source>
        <dbReference type="EMBL" id="OMJ78194.1"/>
    </source>
</evidence>
<name>A0A1R2BNA0_9CILI</name>
<protein>
    <submittedName>
        <fullName evidence="1">Uncharacterized protein</fullName>
    </submittedName>
</protein>
<evidence type="ECO:0000313" key="2">
    <source>
        <dbReference type="Proteomes" id="UP000187209"/>
    </source>
</evidence>
<dbReference type="Proteomes" id="UP000187209">
    <property type="component" value="Unassembled WGS sequence"/>
</dbReference>
<dbReference type="AlphaFoldDB" id="A0A1R2BNA0"/>
<keyword evidence="2" id="KW-1185">Reference proteome</keyword>